<dbReference type="SUPFAM" id="SSF53738">
    <property type="entry name" value="Phosphoglucomutase, first 3 domains"/>
    <property type="match status" value="1"/>
</dbReference>
<dbReference type="Proteomes" id="UP000287233">
    <property type="component" value="Chromosome"/>
</dbReference>
<name>A0A410FTT1_BIPS1</name>
<accession>A0A410FTT1</accession>
<dbReference type="InterPro" id="IPR036900">
    <property type="entry name" value="A-D-PHexomutase_C_sf"/>
</dbReference>
<dbReference type="Gene3D" id="3.40.120.10">
    <property type="entry name" value="Alpha-D-Glucose-1,6-Bisphosphate, subunit A, domain 3"/>
    <property type="match status" value="1"/>
</dbReference>
<organism evidence="3 4">
    <name type="scientific">Bipolaricaulis sibiricus</name>
    <dbReference type="NCBI Taxonomy" id="2501609"/>
    <lineage>
        <taxon>Bacteria</taxon>
        <taxon>Candidatus Bipolaricaulota</taxon>
        <taxon>Candidatus Bipolaricaulia</taxon>
        <taxon>Candidatus Bipolaricaulales</taxon>
        <taxon>Candidatus Bipolaricaulaceae</taxon>
        <taxon>Candidatus Bipolaricaulis</taxon>
    </lineage>
</organism>
<dbReference type="Pfam" id="PF02878">
    <property type="entry name" value="PGM_PMM_I"/>
    <property type="match status" value="1"/>
</dbReference>
<evidence type="ECO:0000313" key="4">
    <source>
        <dbReference type="Proteomes" id="UP000287233"/>
    </source>
</evidence>
<comment type="similarity">
    <text evidence="1">Belongs to the phosphohexose mutase family.</text>
</comment>
<evidence type="ECO:0000313" key="3">
    <source>
        <dbReference type="EMBL" id="QAA76358.1"/>
    </source>
</evidence>
<dbReference type="KEGG" id="bih:BIP78_0592"/>
<gene>
    <name evidence="3" type="ORF">BIP78_0592</name>
</gene>
<dbReference type="GO" id="GO:0016868">
    <property type="term" value="F:intramolecular phosphotransferase activity"/>
    <property type="evidence" value="ECO:0007669"/>
    <property type="project" value="InterPro"/>
</dbReference>
<sequence length="111" mass="11440">MGVNYFGTDGVRGVAGVDLTCELAFRLARAAGRAFRPQRVLLAQDTRLSGPALASACAAGLAEAQLDGTGRLVVRPSGTQPLIRIMAEGPDVAALHALVSRVAGEIAQEGR</sequence>
<proteinExistence type="inferred from homology"/>
<dbReference type="InterPro" id="IPR016055">
    <property type="entry name" value="A-D-PHexomutase_a/b/a-I/II/III"/>
</dbReference>
<dbReference type="EMBL" id="CP034928">
    <property type="protein sequence ID" value="QAA76358.1"/>
    <property type="molecule type" value="Genomic_DNA"/>
</dbReference>
<reference evidence="4" key="1">
    <citation type="submission" date="2018-12" db="EMBL/GenBank/DDBJ databases">
        <title>Complete genome sequence of an uncultured bacterium of the candidate phylum Bipolaricaulota.</title>
        <authorList>
            <person name="Kadnikov V.V."/>
            <person name="Mardanov A.V."/>
            <person name="Beletsky A.V."/>
            <person name="Frank Y.A."/>
            <person name="Karnachuk O.V."/>
            <person name="Ravin N.V."/>
        </authorList>
    </citation>
    <scope>NUCLEOTIDE SEQUENCE [LARGE SCALE GENOMIC DNA]</scope>
</reference>
<dbReference type="SUPFAM" id="SSF55957">
    <property type="entry name" value="Phosphoglucomutase, C-terminal domain"/>
    <property type="match status" value="1"/>
</dbReference>
<dbReference type="InterPro" id="IPR005844">
    <property type="entry name" value="A-D-PHexomutase_a/b/a-I"/>
</dbReference>
<evidence type="ECO:0000259" key="2">
    <source>
        <dbReference type="Pfam" id="PF02878"/>
    </source>
</evidence>
<dbReference type="GO" id="GO:0005975">
    <property type="term" value="P:carbohydrate metabolic process"/>
    <property type="evidence" value="ECO:0007669"/>
    <property type="project" value="InterPro"/>
</dbReference>
<dbReference type="AlphaFoldDB" id="A0A410FTT1"/>
<feature type="domain" description="Alpha-D-phosphohexomutase alpha/beta/alpha" evidence="2">
    <location>
        <begin position="4"/>
        <end position="67"/>
    </location>
</feature>
<protein>
    <submittedName>
        <fullName evidence="3">Phosphoglucosamine mutase</fullName>
    </submittedName>
</protein>
<evidence type="ECO:0000256" key="1">
    <source>
        <dbReference type="ARBA" id="ARBA00010231"/>
    </source>
</evidence>
<dbReference type="GO" id="GO:0046872">
    <property type="term" value="F:metal ion binding"/>
    <property type="evidence" value="ECO:0007669"/>
    <property type="project" value="UniProtKB-KW"/>
</dbReference>